<evidence type="ECO:0000313" key="2">
    <source>
        <dbReference type="EMBL" id="KAK9426047.1"/>
    </source>
</evidence>
<comment type="caution">
    <text evidence="2">The sequence shown here is derived from an EMBL/GenBank/DDBJ whole genome shotgun (WGS) entry which is preliminary data.</text>
</comment>
<organism evidence="2 3">
    <name type="scientific">Seiridium unicorne</name>
    <dbReference type="NCBI Taxonomy" id="138068"/>
    <lineage>
        <taxon>Eukaryota</taxon>
        <taxon>Fungi</taxon>
        <taxon>Dikarya</taxon>
        <taxon>Ascomycota</taxon>
        <taxon>Pezizomycotina</taxon>
        <taxon>Sordariomycetes</taxon>
        <taxon>Xylariomycetidae</taxon>
        <taxon>Amphisphaeriales</taxon>
        <taxon>Sporocadaceae</taxon>
        <taxon>Seiridium</taxon>
    </lineage>
</organism>
<proteinExistence type="predicted"/>
<reference evidence="2 3" key="1">
    <citation type="journal article" date="2024" name="J. Plant Pathol.">
        <title>Sequence and assembly of the genome of Seiridium unicorne, isolate CBS 538.82, causal agent of cypress canker disease.</title>
        <authorList>
            <person name="Scali E."/>
            <person name="Rocca G.D."/>
            <person name="Danti R."/>
            <person name="Garbelotto M."/>
            <person name="Barberini S."/>
            <person name="Baroncelli R."/>
            <person name="Emiliani G."/>
        </authorList>
    </citation>
    <scope>NUCLEOTIDE SEQUENCE [LARGE SCALE GENOMIC DNA]</scope>
    <source>
        <strain evidence="2 3">BM-138-508</strain>
    </source>
</reference>
<dbReference type="EMBL" id="JARVKF010000007">
    <property type="protein sequence ID" value="KAK9426047.1"/>
    <property type="molecule type" value="Genomic_DNA"/>
</dbReference>
<dbReference type="PANTHER" id="PTHR24148">
    <property type="entry name" value="ANKYRIN REPEAT DOMAIN-CONTAINING PROTEIN 39 HOMOLOG-RELATED"/>
    <property type="match status" value="1"/>
</dbReference>
<keyword evidence="3" id="KW-1185">Reference proteome</keyword>
<dbReference type="InterPro" id="IPR010730">
    <property type="entry name" value="HET"/>
</dbReference>
<gene>
    <name evidence="2" type="ORF">SUNI508_12671</name>
</gene>
<evidence type="ECO:0000259" key="1">
    <source>
        <dbReference type="Pfam" id="PF06985"/>
    </source>
</evidence>
<dbReference type="Proteomes" id="UP001408356">
    <property type="component" value="Unassembled WGS sequence"/>
</dbReference>
<feature type="domain" description="Heterokaryon incompatibility" evidence="1">
    <location>
        <begin position="102"/>
        <end position="306"/>
    </location>
</feature>
<accession>A0ABR2VGI9</accession>
<dbReference type="InterPro" id="IPR052895">
    <property type="entry name" value="HetReg/Transcr_Mod"/>
</dbReference>
<evidence type="ECO:0000313" key="3">
    <source>
        <dbReference type="Proteomes" id="UP001408356"/>
    </source>
</evidence>
<protein>
    <recommendedName>
        <fullName evidence="1">Heterokaryon incompatibility domain-containing protein</fullName>
    </recommendedName>
</protein>
<dbReference type="PANTHER" id="PTHR24148:SF64">
    <property type="entry name" value="HETEROKARYON INCOMPATIBILITY DOMAIN-CONTAINING PROTEIN"/>
    <property type="match status" value="1"/>
</dbReference>
<dbReference type="Pfam" id="PF06985">
    <property type="entry name" value="HET"/>
    <property type="match status" value="1"/>
</dbReference>
<sequence>MTGGKTSPYESLPNATSTRVLLLAPGHLDDDIFGWLVTVDLDKDHALFPDTTPRPMDIPMEYTASTPDGEERKFAVPIDIYLDDSINVESMIACPTHPFQRYTALSYVWGNATDPEYIILNGNHRFPVTRNLYAALKSLRKTSPYDDCAFWIDAICMNQTDYEEKKTQIALMRRIYQQAQEVIAYVPICREDQDRISELVPKIWAAGEAYEEQSKESGASTIIAKEHGDSGSKSLTSVPQLEVKKVTLDTEQGGEPKALLHEYLRENPNGLFLEDFGLPQPDSPLWGAWRRLFASPYFRRVWILQEFALAKKLTLCLGAGTADAMGLLQARLLIQQHSGNKNAQYLGHSQPGDPDNLTQDAIAGAQGADRMFFERVVNQSGLGDGRDRLIDQLNAARTFDATDPRDKVYALLGLARDADFFTSHVDYAPEETPAKMYAKFARLFVEKGEGLALLLQAGLGNLAGKVAEDLPSWVPNWAQNGYLPHPDTPSPQTLVSQPHMRITEDGKTLIVQGTIVDQTEQVSHVAFRHNNTGEQETEDNEEKAAPSNYGLTVSDFLYAFSSGISMILESSKSESQDSFDDVLETIFNVVSQPGSTKLSKRITNKIEATDGFDDAGKEHEEVESLRLGFHNFWSYCLTMAREMKDLKEGEAQVILLQNPDEWQKFLDRATRNTSHRRFCVARSGRIGLVPDATEVGDRVAIFGGSNIAFVLRPAGQDGLEDSSTSAKSNEREGRKEIYKLVGHAYFYDNGEQARKGQSQDISLV</sequence>
<dbReference type="Pfam" id="PF26639">
    <property type="entry name" value="Het-6_barrel"/>
    <property type="match status" value="1"/>
</dbReference>
<name>A0ABR2VGI9_9PEZI</name>